<dbReference type="AlphaFoldDB" id="A0A5C6CUA3"/>
<evidence type="ECO:0000256" key="1">
    <source>
        <dbReference type="SAM" id="Phobius"/>
    </source>
</evidence>
<name>A0A5C6CUA3_9BACT</name>
<dbReference type="OrthoDB" id="291189at2"/>
<keyword evidence="1" id="KW-0812">Transmembrane</keyword>
<dbReference type="EMBL" id="SJPT01000001">
    <property type="protein sequence ID" value="TWU26329.1"/>
    <property type="molecule type" value="Genomic_DNA"/>
</dbReference>
<gene>
    <name evidence="2" type="ORF">Pla52o_01820</name>
</gene>
<evidence type="ECO:0000313" key="3">
    <source>
        <dbReference type="Proteomes" id="UP000316304"/>
    </source>
</evidence>
<keyword evidence="1" id="KW-0472">Membrane</keyword>
<keyword evidence="1" id="KW-1133">Transmembrane helix</keyword>
<keyword evidence="3" id="KW-1185">Reference proteome</keyword>
<dbReference type="Proteomes" id="UP000316304">
    <property type="component" value="Unassembled WGS sequence"/>
</dbReference>
<comment type="caution">
    <text evidence="2">The sequence shown here is derived from an EMBL/GenBank/DDBJ whole genome shotgun (WGS) entry which is preliminary data.</text>
</comment>
<evidence type="ECO:0000313" key="2">
    <source>
        <dbReference type="EMBL" id="TWU26329.1"/>
    </source>
</evidence>
<sequence precursor="true">MNRHPNTAWSDQCLLYLLGELPADELPEFQNQLREHESLGDELALMAEMLHRVAEVKTDLPSVTLRQPNHVSLSRPSNGWRWGLAAMTLAASVMFAFIIGNPLRDRSDDASNPQPLSNEVTLVAQAWVQSESTFEFNNDRLPEFATGDFALESSEEIFSAEADGVEDDSTLAWLVAGIDAGEQIDG</sequence>
<dbReference type="RefSeq" id="WP_146592701.1">
    <property type="nucleotide sequence ID" value="NZ_SJPT01000001.1"/>
</dbReference>
<accession>A0A5C6CUA3</accession>
<organism evidence="2 3">
    <name type="scientific">Novipirellula galeiformis</name>
    <dbReference type="NCBI Taxonomy" id="2528004"/>
    <lineage>
        <taxon>Bacteria</taxon>
        <taxon>Pseudomonadati</taxon>
        <taxon>Planctomycetota</taxon>
        <taxon>Planctomycetia</taxon>
        <taxon>Pirellulales</taxon>
        <taxon>Pirellulaceae</taxon>
        <taxon>Novipirellula</taxon>
    </lineage>
</organism>
<feature type="transmembrane region" description="Helical" evidence="1">
    <location>
        <begin position="80"/>
        <end position="99"/>
    </location>
</feature>
<reference evidence="2 3" key="1">
    <citation type="submission" date="2019-02" db="EMBL/GenBank/DDBJ databases">
        <title>Deep-cultivation of Planctomycetes and their phenomic and genomic characterization uncovers novel biology.</title>
        <authorList>
            <person name="Wiegand S."/>
            <person name="Jogler M."/>
            <person name="Boedeker C."/>
            <person name="Pinto D."/>
            <person name="Vollmers J."/>
            <person name="Rivas-Marin E."/>
            <person name="Kohn T."/>
            <person name="Peeters S.H."/>
            <person name="Heuer A."/>
            <person name="Rast P."/>
            <person name="Oberbeckmann S."/>
            <person name="Bunk B."/>
            <person name="Jeske O."/>
            <person name="Meyerdierks A."/>
            <person name="Storesund J.E."/>
            <person name="Kallscheuer N."/>
            <person name="Luecker S."/>
            <person name="Lage O.M."/>
            <person name="Pohl T."/>
            <person name="Merkel B.J."/>
            <person name="Hornburger P."/>
            <person name="Mueller R.-W."/>
            <person name="Bruemmer F."/>
            <person name="Labrenz M."/>
            <person name="Spormann A.M."/>
            <person name="Op Den Camp H."/>
            <person name="Overmann J."/>
            <person name="Amann R."/>
            <person name="Jetten M.S.M."/>
            <person name="Mascher T."/>
            <person name="Medema M.H."/>
            <person name="Devos D.P."/>
            <person name="Kaster A.-K."/>
            <person name="Ovreas L."/>
            <person name="Rohde M."/>
            <person name="Galperin M.Y."/>
            <person name="Jogler C."/>
        </authorList>
    </citation>
    <scope>NUCLEOTIDE SEQUENCE [LARGE SCALE GENOMIC DNA]</scope>
    <source>
        <strain evidence="2 3">Pla52o</strain>
    </source>
</reference>
<proteinExistence type="predicted"/>
<protein>
    <submittedName>
        <fullName evidence="2">Uncharacterized protein</fullName>
    </submittedName>
</protein>